<gene>
    <name evidence="1" type="ORF">NG821_11935</name>
</gene>
<evidence type="ECO:0000313" key="2">
    <source>
        <dbReference type="Proteomes" id="UP001204015"/>
    </source>
</evidence>
<protein>
    <submittedName>
        <fullName evidence="1">Uncharacterized protein</fullName>
    </submittedName>
</protein>
<keyword evidence="2" id="KW-1185">Reference proteome</keyword>
<comment type="caution">
    <text evidence="1">The sequence shown here is derived from an EMBL/GenBank/DDBJ whole genome shotgun (WGS) entry which is preliminary data.</text>
</comment>
<evidence type="ECO:0000313" key="1">
    <source>
        <dbReference type="EMBL" id="MCO6026534.1"/>
    </source>
</evidence>
<dbReference type="RefSeq" id="WP_252761884.1">
    <property type="nucleotide sequence ID" value="NZ_JAMXLY010000071.1"/>
</dbReference>
<organism evidence="1 2">
    <name type="scientific">Segatella cerevisiae</name>
    <dbReference type="NCBI Taxonomy" id="2053716"/>
    <lineage>
        <taxon>Bacteria</taxon>
        <taxon>Pseudomonadati</taxon>
        <taxon>Bacteroidota</taxon>
        <taxon>Bacteroidia</taxon>
        <taxon>Bacteroidales</taxon>
        <taxon>Prevotellaceae</taxon>
        <taxon>Segatella</taxon>
    </lineage>
</organism>
<dbReference type="Gene3D" id="3.40.50.300">
    <property type="entry name" value="P-loop containing nucleotide triphosphate hydrolases"/>
    <property type="match status" value="1"/>
</dbReference>
<dbReference type="Proteomes" id="UP001204015">
    <property type="component" value="Unassembled WGS sequence"/>
</dbReference>
<proteinExistence type="predicted"/>
<sequence>MTKAKNEVFKVYLYFVSLISPDLNVARVEARVKEGGHDVPENKIRERYERTMNNLLPAIEIADESYIFDNSGNTQNLFAHVEDGNINLLLKTIPSWFQEYVLKQLK</sequence>
<dbReference type="EMBL" id="JAMXLY010000071">
    <property type="protein sequence ID" value="MCO6026534.1"/>
    <property type="molecule type" value="Genomic_DNA"/>
</dbReference>
<reference evidence="1 2" key="1">
    <citation type="submission" date="2022-06" db="EMBL/GenBank/DDBJ databases">
        <title>A taxonomic note on the genus Prevotella: Description of four novel genera and emended description of the genera Hallella and Xylanibacter.</title>
        <authorList>
            <person name="Hitch T.C.A."/>
        </authorList>
    </citation>
    <scope>NUCLEOTIDE SEQUENCE [LARGE SCALE GENOMIC DNA]</scope>
    <source>
        <strain evidence="1 2">DSM 100619</strain>
    </source>
</reference>
<dbReference type="PANTHER" id="PTHR39206:SF1">
    <property type="entry name" value="SLL8004 PROTEIN"/>
    <property type="match status" value="1"/>
</dbReference>
<dbReference type="InterPro" id="IPR027417">
    <property type="entry name" value="P-loop_NTPase"/>
</dbReference>
<name>A0ABT1BZM4_9BACT</name>
<dbReference type="PANTHER" id="PTHR39206">
    <property type="entry name" value="SLL8004 PROTEIN"/>
    <property type="match status" value="1"/>
</dbReference>
<accession>A0ABT1BZM4</accession>